<dbReference type="PROSITE" id="PS51186">
    <property type="entry name" value="GNAT"/>
    <property type="match status" value="1"/>
</dbReference>
<evidence type="ECO:0000256" key="1">
    <source>
        <dbReference type="ARBA" id="ARBA00022679"/>
    </source>
</evidence>
<comment type="caution">
    <text evidence="4">The sequence shown here is derived from an EMBL/GenBank/DDBJ whole genome shotgun (WGS) entry which is preliminary data.</text>
</comment>
<name>A0A1V8Y7C2_9ENTE</name>
<proteinExistence type="predicted"/>
<evidence type="ECO:0000256" key="2">
    <source>
        <dbReference type="ARBA" id="ARBA00023315"/>
    </source>
</evidence>
<dbReference type="Pfam" id="PF00583">
    <property type="entry name" value="Acetyltransf_1"/>
    <property type="match status" value="1"/>
</dbReference>
<keyword evidence="1 4" id="KW-0808">Transferase</keyword>
<dbReference type="STRING" id="112904.BH747_11620"/>
<dbReference type="Gene3D" id="3.40.630.30">
    <property type="match status" value="1"/>
</dbReference>
<protein>
    <submittedName>
        <fullName evidence="4">GNAT family N-acetyltransferase</fullName>
    </submittedName>
</protein>
<dbReference type="CDD" id="cd04301">
    <property type="entry name" value="NAT_SF"/>
    <property type="match status" value="1"/>
</dbReference>
<dbReference type="AlphaFoldDB" id="A0A1V8Y7C2"/>
<feature type="domain" description="N-acetyltransferase" evidence="3">
    <location>
        <begin position="138"/>
        <end position="274"/>
    </location>
</feature>
<dbReference type="GO" id="GO:0016747">
    <property type="term" value="F:acyltransferase activity, transferring groups other than amino-acyl groups"/>
    <property type="evidence" value="ECO:0007669"/>
    <property type="project" value="InterPro"/>
</dbReference>
<organism evidence="4 5">
    <name type="scientific">Enterococcus villorum</name>
    <dbReference type="NCBI Taxonomy" id="112904"/>
    <lineage>
        <taxon>Bacteria</taxon>
        <taxon>Bacillati</taxon>
        <taxon>Bacillota</taxon>
        <taxon>Bacilli</taxon>
        <taxon>Lactobacillales</taxon>
        <taxon>Enterococcaceae</taxon>
        <taxon>Enterococcus</taxon>
    </lineage>
</organism>
<dbReference type="InterPro" id="IPR000182">
    <property type="entry name" value="GNAT_dom"/>
</dbReference>
<evidence type="ECO:0000313" key="5">
    <source>
        <dbReference type="Proteomes" id="UP000192477"/>
    </source>
</evidence>
<reference evidence="4 5" key="1">
    <citation type="journal article" date="2017" name="BMC Microbiol.">
        <title>Comparative genomics of Enterococcus spp. isolated from bovine feces.</title>
        <authorList>
            <person name="Beukers A.G."/>
            <person name="Zaheer R."/>
            <person name="Goji N."/>
            <person name="Amoako K.K."/>
            <person name="Chaves A.V."/>
            <person name="Ward M.P."/>
            <person name="McAllister T.A."/>
        </authorList>
    </citation>
    <scope>NUCLEOTIDE SEQUENCE [LARGE SCALE GENOMIC DNA]</scope>
    <source>
        <strain evidence="4 5">F1129D 143</strain>
    </source>
</reference>
<dbReference type="InterPro" id="IPR016181">
    <property type="entry name" value="Acyl_CoA_acyltransferase"/>
</dbReference>
<accession>A0A1V8Y7C2</accession>
<dbReference type="EMBL" id="MJEA01000016">
    <property type="protein sequence ID" value="OQO68499.1"/>
    <property type="molecule type" value="Genomic_DNA"/>
</dbReference>
<sequence>MKSFIKKQLNPSDRSLVINLKNEVERQRTCQFKLAPDFVSQEDKFIRHLLYFSNDSLSAYAFLSFYDETELEATIISQNDPHVLHELFETISQFTQKKNCSRILFITDPKDEYLNSSLKQNAQLKKQFTEYRLVLQPAKFKPINTSFILRKATINEAIAIARLQFGTEDPPLLSEDLEKTFVFYLKDQLIACVRIEEDQNSYGIYGFVVDPAFRGQGLGKICLNNIIQLLLDKQEKEIYLEVDSTNEVAYHLYVKMGFEKKSTFDYYEQVLISK</sequence>
<evidence type="ECO:0000313" key="4">
    <source>
        <dbReference type="EMBL" id="OQO68499.1"/>
    </source>
</evidence>
<dbReference type="InterPro" id="IPR050680">
    <property type="entry name" value="YpeA/RimI_acetyltransf"/>
</dbReference>
<dbReference type="RefSeq" id="WP_081184677.1">
    <property type="nucleotide sequence ID" value="NZ_MJEA01000016.1"/>
</dbReference>
<dbReference type="SUPFAM" id="SSF55729">
    <property type="entry name" value="Acyl-CoA N-acyltransferases (Nat)"/>
    <property type="match status" value="1"/>
</dbReference>
<dbReference type="PANTHER" id="PTHR43420">
    <property type="entry name" value="ACETYLTRANSFERASE"/>
    <property type="match status" value="1"/>
</dbReference>
<keyword evidence="2" id="KW-0012">Acyltransferase</keyword>
<dbReference type="Proteomes" id="UP000192477">
    <property type="component" value="Unassembled WGS sequence"/>
</dbReference>
<evidence type="ECO:0000259" key="3">
    <source>
        <dbReference type="PROSITE" id="PS51186"/>
    </source>
</evidence>
<dbReference type="OrthoDB" id="7163760at2"/>
<gene>
    <name evidence="4" type="ORF">BH747_11620</name>
</gene>